<name>D2VQS1_NAEGR</name>
<dbReference type="GO" id="GO:0005634">
    <property type="term" value="C:nucleus"/>
    <property type="evidence" value="ECO:0007669"/>
    <property type="project" value="InterPro"/>
</dbReference>
<dbReference type="Pfam" id="PF06221">
    <property type="entry name" value="zf-C2HC5"/>
    <property type="match status" value="1"/>
</dbReference>
<feature type="coiled-coil region" evidence="1">
    <location>
        <begin position="193"/>
        <end position="220"/>
    </location>
</feature>
<evidence type="ECO:0000313" key="4">
    <source>
        <dbReference type="EMBL" id="EFC40754.1"/>
    </source>
</evidence>
<dbReference type="FunFam" id="2.30.130.30:FF:000006">
    <property type="entry name" value="Putative_zinc_finger_motif_-_C2HC5-type /ASCH_domain_containing_protein_-_putative"/>
    <property type="match status" value="1"/>
</dbReference>
<dbReference type="SMART" id="SM01022">
    <property type="entry name" value="ASCH"/>
    <property type="match status" value="1"/>
</dbReference>
<dbReference type="GO" id="GO:0072344">
    <property type="term" value="P:rescue of stalled ribosome"/>
    <property type="evidence" value="ECO:0007669"/>
    <property type="project" value="InterPro"/>
</dbReference>
<accession>D2VQS1</accession>
<feature type="domain" description="ASCH" evidence="3">
    <location>
        <begin position="368"/>
        <end position="482"/>
    </location>
</feature>
<dbReference type="Proteomes" id="UP000006671">
    <property type="component" value="Unassembled WGS sequence"/>
</dbReference>
<dbReference type="eggNOG" id="KOG2845">
    <property type="taxonomic scope" value="Eukaryota"/>
</dbReference>
<feature type="compositionally biased region" description="Low complexity" evidence="2">
    <location>
        <begin position="48"/>
        <end position="68"/>
    </location>
</feature>
<feature type="compositionally biased region" description="Polar residues" evidence="2">
    <location>
        <begin position="12"/>
        <end position="23"/>
    </location>
</feature>
<dbReference type="GO" id="GO:0045893">
    <property type="term" value="P:positive regulation of DNA-templated transcription"/>
    <property type="evidence" value="ECO:0007669"/>
    <property type="project" value="TreeGrafter"/>
</dbReference>
<dbReference type="OMA" id="EFNSYRH"/>
<dbReference type="GO" id="GO:0180022">
    <property type="term" value="C:RQC-trigger complex"/>
    <property type="evidence" value="ECO:0007669"/>
    <property type="project" value="InterPro"/>
</dbReference>
<dbReference type="PANTHER" id="PTHR12963:SF4">
    <property type="entry name" value="ACTIVATING SIGNAL COINTEGRATOR 1"/>
    <property type="match status" value="1"/>
</dbReference>
<feature type="region of interest" description="Disordered" evidence="2">
    <location>
        <begin position="258"/>
        <end position="280"/>
    </location>
</feature>
<sequence>MSKKDTKEFPSLPQSSVSHQTTIGDTIRIGGAYVNVKHGKKKGGGGPNTSSNTHKNTSSSSNNLLINNGLSDKANDHLNRINKNFEFAKNLKENKVLTNCTTCGRIITAEEGFGPCPFCQTNITPDVVNQYYNSSDDHCLPKNKQGNEDYQKALELRNRLLRWDENYSQTTAVIDEQAAEYGNSSTANDIWLSESEKKNREKIEERIKELKEQMKNKHGQPLRYIFDFAGKRVLLDESHQIETQKELDKLIESLKVTTPKNKKEEQPSTGVVQKSGSNVGMQRSSLLDVTKLKFIESKDKKQKPEQPEEMYNSKGGIVQNPYFDFNEDRRDSEKQCGEGSGDTIDGLEPTINYCEPISTHEDDAGMCMSMHQPWASLLVHGIKIHEGRAWPTDHRGRLWIASTAEEPTPEGIEELESYYKNDFDRTQGYPKHYPTSVILGCVDVIDCLSYEEYCDKFSPEEQESESDYVFICANPRRLFLPYPISGKPKIYKLSKEQLSNCQLGLKPLPNKTM</sequence>
<evidence type="ECO:0000256" key="1">
    <source>
        <dbReference type="SAM" id="Coils"/>
    </source>
</evidence>
<dbReference type="CDD" id="cd06554">
    <property type="entry name" value="ASCH_ASC-1_like"/>
    <property type="match status" value="1"/>
</dbReference>
<dbReference type="RefSeq" id="XP_002673498.1">
    <property type="nucleotide sequence ID" value="XM_002673452.1"/>
</dbReference>
<evidence type="ECO:0000313" key="5">
    <source>
        <dbReference type="Proteomes" id="UP000006671"/>
    </source>
</evidence>
<reference evidence="4 5" key="1">
    <citation type="journal article" date="2010" name="Cell">
        <title>The genome of Naegleria gruberi illuminates early eukaryotic versatility.</title>
        <authorList>
            <person name="Fritz-Laylin L.K."/>
            <person name="Prochnik S.E."/>
            <person name="Ginger M.L."/>
            <person name="Dacks J.B."/>
            <person name="Carpenter M.L."/>
            <person name="Field M.C."/>
            <person name="Kuo A."/>
            <person name="Paredez A."/>
            <person name="Chapman J."/>
            <person name="Pham J."/>
            <person name="Shu S."/>
            <person name="Neupane R."/>
            <person name="Cipriano M."/>
            <person name="Mancuso J."/>
            <person name="Tu H."/>
            <person name="Salamov A."/>
            <person name="Lindquist E."/>
            <person name="Shapiro H."/>
            <person name="Lucas S."/>
            <person name="Grigoriev I.V."/>
            <person name="Cande W.Z."/>
            <person name="Fulton C."/>
            <person name="Rokhsar D.S."/>
            <person name="Dawson S.C."/>
        </authorList>
    </citation>
    <scope>NUCLEOTIDE SEQUENCE [LARGE SCALE GENOMIC DNA]</scope>
    <source>
        <strain evidence="4 5">NEG-M</strain>
    </source>
</reference>
<keyword evidence="5" id="KW-1185">Reference proteome</keyword>
<feature type="compositionally biased region" description="Polar residues" evidence="2">
    <location>
        <begin position="267"/>
        <end position="280"/>
    </location>
</feature>
<dbReference type="Pfam" id="PF04266">
    <property type="entry name" value="ASCH"/>
    <property type="match status" value="1"/>
</dbReference>
<keyword evidence="1" id="KW-0175">Coiled coil</keyword>
<dbReference type="AlphaFoldDB" id="D2VQS1"/>
<dbReference type="InterPro" id="IPR039128">
    <property type="entry name" value="TRIP4-like"/>
</dbReference>
<evidence type="ECO:0000259" key="3">
    <source>
        <dbReference type="SMART" id="SM01022"/>
    </source>
</evidence>
<proteinExistence type="predicted"/>
<dbReference type="PANTHER" id="PTHR12963">
    <property type="entry name" value="THYROID RECEPTOR INTERACTING PROTEIN RELATED"/>
    <property type="match status" value="1"/>
</dbReference>
<feature type="region of interest" description="Disordered" evidence="2">
    <location>
        <begin position="1"/>
        <end position="23"/>
    </location>
</feature>
<dbReference type="InterPro" id="IPR015947">
    <property type="entry name" value="PUA-like_sf"/>
</dbReference>
<dbReference type="GO" id="GO:0008270">
    <property type="term" value="F:zinc ion binding"/>
    <property type="evidence" value="ECO:0007669"/>
    <property type="project" value="InterPro"/>
</dbReference>
<organism evidence="5">
    <name type="scientific">Naegleria gruberi</name>
    <name type="common">Amoeba</name>
    <dbReference type="NCBI Taxonomy" id="5762"/>
    <lineage>
        <taxon>Eukaryota</taxon>
        <taxon>Discoba</taxon>
        <taxon>Heterolobosea</taxon>
        <taxon>Tetramitia</taxon>
        <taxon>Eutetramitia</taxon>
        <taxon>Vahlkampfiidae</taxon>
        <taxon>Naegleria</taxon>
    </lineage>
</organism>
<evidence type="ECO:0000256" key="2">
    <source>
        <dbReference type="SAM" id="MobiDB-lite"/>
    </source>
</evidence>
<gene>
    <name evidence="4" type="ORF">NAEGRDRAFT_80899</name>
</gene>
<dbReference type="GeneID" id="8864441"/>
<dbReference type="STRING" id="5762.D2VQS1"/>
<dbReference type="VEuPathDB" id="AmoebaDB:NAEGRDRAFT_80899"/>
<dbReference type="OrthoDB" id="338816at2759"/>
<dbReference type="EMBL" id="GG738890">
    <property type="protein sequence ID" value="EFC40754.1"/>
    <property type="molecule type" value="Genomic_DNA"/>
</dbReference>
<feature type="region of interest" description="Disordered" evidence="2">
    <location>
        <begin position="297"/>
        <end position="323"/>
    </location>
</feature>
<feature type="region of interest" description="Disordered" evidence="2">
    <location>
        <begin position="36"/>
        <end position="68"/>
    </location>
</feature>
<protein>
    <recommendedName>
        <fullName evidence="3">ASCH domain-containing protein</fullName>
    </recommendedName>
</protein>
<dbReference type="InParanoid" id="D2VQS1"/>
<dbReference type="Gene3D" id="2.30.130.30">
    <property type="entry name" value="Hypothetical protein"/>
    <property type="match status" value="1"/>
</dbReference>
<feature type="region of interest" description="Disordered" evidence="2">
    <location>
        <begin position="329"/>
        <end position="348"/>
    </location>
</feature>
<dbReference type="KEGG" id="ngr:NAEGRDRAFT_80899"/>
<feature type="compositionally biased region" description="Basic and acidic residues" evidence="2">
    <location>
        <begin position="297"/>
        <end position="306"/>
    </location>
</feature>
<dbReference type="SUPFAM" id="SSF88697">
    <property type="entry name" value="PUA domain-like"/>
    <property type="match status" value="1"/>
</dbReference>
<dbReference type="InterPro" id="IPR007374">
    <property type="entry name" value="ASCH_domain"/>
</dbReference>
<dbReference type="InterPro" id="IPR009349">
    <property type="entry name" value="TRIP4/RQT4_C2HC5_Znf"/>
</dbReference>